<dbReference type="AlphaFoldDB" id="A0A1N7H125"/>
<organism evidence="1 2">
    <name type="scientific">Williamsia sterculiae</name>
    <dbReference type="NCBI Taxonomy" id="1344003"/>
    <lineage>
        <taxon>Bacteria</taxon>
        <taxon>Bacillati</taxon>
        <taxon>Actinomycetota</taxon>
        <taxon>Actinomycetes</taxon>
        <taxon>Mycobacteriales</taxon>
        <taxon>Nocardiaceae</taxon>
        <taxon>Williamsia</taxon>
    </lineage>
</organism>
<keyword evidence="2" id="KW-1185">Reference proteome</keyword>
<gene>
    <name evidence="1" type="ORF">SAMN05445060_3344</name>
</gene>
<evidence type="ECO:0000313" key="2">
    <source>
        <dbReference type="Proteomes" id="UP000186218"/>
    </source>
</evidence>
<accession>A0A1N7H125</accession>
<dbReference type="Proteomes" id="UP000186218">
    <property type="component" value="Unassembled WGS sequence"/>
</dbReference>
<reference evidence="1 2" key="1">
    <citation type="submission" date="2017-01" db="EMBL/GenBank/DDBJ databases">
        <authorList>
            <person name="Mah S.A."/>
            <person name="Swanson W.J."/>
            <person name="Moy G.W."/>
            <person name="Vacquier V.D."/>
        </authorList>
    </citation>
    <scope>NUCLEOTIDE SEQUENCE [LARGE SCALE GENOMIC DNA]</scope>
    <source>
        <strain evidence="1 2">CPCC 203464</strain>
    </source>
</reference>
<dbReference type="EMBL" id="FTNT01000011">
    <property type="protein sequence ID" value="SIS18523.1"/>
    <property type="molecule type" value="Genomic_DNA"/>
</dbReference>
<name>A0A1N7H125_9NOCA</name>
<protein>
    <submittedName>
        <fullName evidence="1">Uncharacterized protein</fullName>
    </submittedName>
</protein>
<proteinExistence type="predicted"/>
<evidence type="ECO:0000313" key="1">
    <source>
        <dbReference type="EMBL" id="SIS18523.1"/>
    </source>
</evidence>
<dbReference type="STRING" id="1344003.SAMN05445060_3344"/>
<dbReference type="RefSeq" id="WP_076481791.1">
    <property type="nucleotide sequence ID" value="NZ_FTNT01000011.1"/>
</dbReference>
<sequence>MTGPDSADAYQLATIDDIPGEVLAAPGNLLRDFFPPDRDYAVVAHLSEVLHTMPATGWRLIQHRDNNDLRRDTIAAPSHLTPGAWIVLYSTRGGDGRWIISTGGEGWTFPAVPTRSHRRRDLRLQLGETTSQVGTAPLIYPTLTNTGTTAWHNVADDTPTVLVWILDTNGAPIAERGFMTWGSVGTLPDLEPGESTVLYAADLKTPNAESLPPGTYTLTGMLHSLGLRTEPGSLHIT</sequence>
<dbReference type="OrthoDB" id="4964525at2"/>